<dbReference type="EMBL" id="JHDU01000040">
    <property type="protein sequence ID" value="KDR60763.1"/>
    <property type="molecule type" value="Genomic_DNA"/>
</dbReference>
<reference evidence="2 3" key="1">
    <citation type="submission" date="2014-03" db="EMBL/GenBank/DDBJ databases">
        <title>Genome Sequence of Streptomyces wadayamensis A23 strain, an endophytic actinobacteria from Citrus reticulata.</title>
        <authorList>
            <person name="de Oliveira L.G."/>
            <person name="Tormet G.D."/>
            <person name="Marcon J."/>
            <person name="Samborsky M."/>
            <person name="Araujo W.L."/>
            <person name="de Azevedo J.L."/>
        </authorList>
    </citation>
    <scope>NUCLEOTIDE SEQUENCE [LARGE SCALE GENOMIC DNA]</scope>
    <source>
        <strain evidence="2 3">A23</strain>
    </source>
</reference>
<evidence type="ECO:0008006" key="4">
    <source>
        <dbReference type="Google" id="ProtNLM"/>
    </source>
</evidence>
<organism evidence="2 3">
    <name type="scientific">Streptomyces wadayamensis</name>
    <dbReference type="NCBI Taxonomy" id="141454"/>
    <lineage>
        <taxon>Bacteria</taxon>
        <taxon>Bacillati</taxon>
        <taxon>Actinomycetota</taxon>
        <taxon>Actinomycetes</taxon>
        <taxon>Kitasatosporales</taxon>
        <taxon>Streptomycetaceae</taxon>
        <taxon>Streptomyces</taxon>
    </lineage>
</organism>
<evidence type="ECO:0000256" key="1">
    <source>
        <dbReference type="SAM" id="SignalP"/>
    </source>
</evidence>
<name>A0ABR4S549_9ACTN</name>
<feature type="chain" id="PRO_5045048477" description="Calcium-binding protein" evidence="1">
    <location>
        <begin position="30"/>
        <end position="261"/>
    </location>
</feature>
<dbReference type="GeneID" id="97267066"/>
<dbReference type="RefSeq" id="WP_008414944.1">
    <property type="nucleotide sequence ID" value="NZ_JHDU01000040.1"/>
</dbReference>
<evidence type="ECO:0000313" key="3">
    <source>
        <dbReference type="Proteomes" id="UP000027443"/>
    </source>
</evidence>
<keyword evidence="3" id="KW-1185">Reference proteome</keyword>
<protein>
    <recommendedName>
        <fullName evidence="4">Calcium-binding protein</fullName>
    </recommendedName>
</protein>
<accession>A0ABR4S549</accession>
<comment type="caution">
    <text evidence="2">The sequence shown here is derived from an EMBL/GenBank/DDBJ whole genome shotgun (WGS) entry which is preliminary data.</text>
</comment>
<keyword evidence="1" id="KW-0732">Signal</keyword>
<proteinExistence type="predicted"/>
<sequence>MTRKTLWRTAVAGGAAAVFTGLAAVPAGAAEGGVSFTRVKVNNGQPIVLGVKEIVEIPASVRMTTRRKFDGGPVVYPYRNTPAGVGDALWSSIHTSDPKVVDKAKGIYDFDLSIHIDPRHKDVTNGDTGTWRTRAEMWLADGTYDMDDENLPLQVKRATRLTVNATPEPVTKGKTLTVKGAVTRANWDTHTYQGYAGRTVSLQFKPSGASSYKTVKKVTSGSKGVLKTTVKATESGTWRWTYYGNSTSGARSSSGDHVALR</sequence>
<feature type="signal peptide" evidence="1">
    <location>
        <begin position="1"/>
        <end position="29"/>
    </location>
</feature>
<gene>
    <name evidence="2" type="ORF">DC60_18930</name>
</gene>
<dbReference type="Proteomes" id="UP000027443">
    <property type="component" value="Unassembled WGS sequence"/>
</dbReference>
<evidence type="ECO:0000313" key="2">
    <source>
        <dbReference type="EMBL" id="KDR60763.1"/>
    </source>
</evidence>